<accession>A0ABT9A3A9</accession>
<comment type="caution">
    <text evidence="1">The sequence shown here is derived from an EMBL/GenBank/DDBJ whole genome shotgun (WGS) entry which is preliminary data.</text>
</comment>
<dbReference type="EMBL" id="JAUQSZ010000015">
    <property type="protein sequence ID" value="MDO7844329.1"/>
    <property type="molecule type" value="Genomic_DNA"/>
</dbReference>
<sequence>MRTFGRKGLTPVAAPVVAPAPPVELPPETPAFEVDDPPHAGRALFEIVERVVSNDRGRAEDVLAMLAAAAGFSCILAAFDEVREAGVSPQGLGMILVEPKDKHRYWFGDLPNRYLVDGEDTVIGHTLGAVRRRGGDMTSEVIEGILRRVAGSVGTPLFGVPVVSALHMPGDEPINYVKFLWPKLAAALDQYQVPIRQRPSTFGVALETAIDALAGATPSVGMTVAAQIVIECAVPMAKLDPARFGF</sequence>
<protein>
    <submittedName>
        <fullName evidence="1">Uncharacterized protein</fullName>
    </submittedName>
</protein>
<dbReference type="Proteomes" id="UP001176468">
    <property type="component" value="Unassembled WGS sequence"/>
</dbReference>
<keyword evidence="2" id="KW-1185">Reference proteome</keyword>
<reference evidence="1" key="1">
    <citation type="submission" date="2023-07" db="EMBL/GenBank/DDBJ databases">
        <authorList>
            <person name="Kim M.K."/>
        </authorList>
    </citation>
    <scope>NUCLEOTIDE SEQUENCE</scope>
    <source>
        <strain evidence="1">CA1-15</strain>
    </source>
</reference>
<evidence type="ECO:0000313" key="2">
    <source>
        <dbReference type="Proteomes" id="UP001176468"/>
    </source>
</evidence>
<dbReference type="RefSeq" id="WP_304562728.1">
    <property type="nucleotide sequence ID" value="NZ_JAUQSZ010000015.1"/>
</dbReference>
<evidence type="ECO:0000313" key="1">
    <source>
        <dbReference type="EMBL" id="MDO7844329.1"/>
    </source>
</evidence>
<organism evidence="1 2">
    <name type="scientific">Sphingomonas immobilis</name>
    <dbReference type="NCBI Taxonomy" id="3063997"/>
    <lineage>
        <taxon>Bacteria</taxon>
        <taxon>Pseudomonadati</taxon>
        <taxon>Pseudomonadota</taxon>
        <taxon>Alphaproteobacteria</taxon>
        <taxon>Sphingomonadales</taxon>
        <taxon>Sphingomonadaceae</taxon>
        <taxon>Sphingomonas</taxon>
    </lineage>
</organism>
<name>A0ABT9A3A9_9SPHN</name>
<proteinExistence type="predicted"/>
<gene>
    <name evidence="1" type="ORF">Q5H94_18520</name>
</gene>